<keyword evidence="5" id="KW-1185">Reference proteome</keyword>
<accession>A0AAW9S8A7</accession>
<dbReference type="PANTHER" id="PTHR30592:SF1">
    <property type="entry name" value="SULFUR CARRIER PROTEIN FDHD"/>
    <property type="match status" value="1"/>
</dbReference>
<comment type="caution">
    <text evidence="4">The sequence shown here is derived from an EMBL/GenBank/DDBJ whole genome shotgun (WGS) entry which is preliminary data.</text>
</comment>
<proteinExistence type="inferred from homology"/>
<dbReference type="InterPro" id="IPR003786">
    <property type="entry name" value="FdhD"/>
</dbReference>
<protein>
    <recommendedName>
        <fullName evidence="3">Sulfur carrier protein FdhD</fullName>
    </recommendedName>
</protein>
<dbReference type="PANTHER" id="PTHR30592">
    <property type="entry name" value="FORMATE DEHYDROGENASE"/>
    <property type="match status" value="1"/>
</dbReference>
<dbReference type="GO" id="GO:0005737">
    <property type="term" value="C:cytoplasm"/>
    <property type="evidence" value="ECO:0007669"/>
    <property type="project" value="UniProtKB-SubCell"/>
</dbReference>
<evidence type="ECO:0000256" key="1">
    <source>
        <dbReference type="ARBA" id="ARBA00022490"/>
    </source>
</evidence>
<dbReference type="RefSeq" id="WP_346824206.1">
    <property type="nucleotide sequence ID" value="NZ_JBDKWZ010000022.1"/>
</dbReference>
<evidence type="ECO:0000256" key="3">
    <source>
        <dbReference type="HAMAP-Rule" id="MF_00187"/>
    </source>
</evidence>
<dbReference type="PIRSF" id="PIRSF015626">
    <property type="entry name" value="FdhD"/>
    <property type="match status" value="1"/>
</dbReference>
<keyword evidence="1 3" id="KW-0963">Cytoplasm</keyword>
<keyword evidence="2 3" id="KW-0501">Molybdenum cofactor biosynthesis</keyword>
<reference evidence="4 5" key="1">
    <citation type="submission" date="2024-04" db="EMBL/GenBank/DDBJ databases">
        <title>Novel genus in family Flammeovirgaceae.</title>
        <authorList>
            <person name="Nguyen T.H."/>
            <person name="Vuong T.Q."/>
            <person name="Le H."/>
            <person name="Kim S.-G."/>
        </authorList>
    </citation>
    <scope>NUCLEOTIDE SEQUENCE [LARGE SCALE GENOMIC DNA]</scope>
    <source>
        <strain evidence="4 5">JCM 23209</strain>
    </source>
</reference>
<evidence type="ECO:0000313" key="5">
    <source>
        <dbReference type="Proteomes" id="UP001403385"/>
    </source>
</evidence>
<dbReference type="GO" id="GO:0097163">
    <property type="term" value="F:sulfur carrier activity"/>
    <property type="evidence" value="ECO:0007669"/>
    <property type="project" value="UniProtKB-UniRule"/>
</dbReference>
<feature type="active site" description="Cysteine persulfide intermediate" evidence="3">
    <location>
        <position position="123"/>
    </location>
</feature>
<dbReference type="HAMAP" id="MF_00187">
    <property type="entry name" value="FdhD"/>
    <property type="match status" value="1"/>
</dbReference>
<dbReference type="NCBIfam" id="NF001943">
    <property type="entry name" value="PRK00724.1-2"/>
    <property type="match status" value="1"/>
</dbReference>
<dbReference type="Pfam" id="PF02634">
    <property type="entry name" value="FdhD-NarQ"/>
    <property type="match status" value="1"/>
</dbReference>
<gene>
    <name evidence="3 4" type="primary">fdhD</name>
    <name evidence="4" type="ORF">AAG747_26145</name>
</gene>
<comment type="function">
    <text evidence="3">Required for formate dehydrogenase (FDH) activity. Acts as a sulfur carrier protein that transfers sulfur from IscS to the molybdenum cofactor prior to its insertion into FDH.</text>
</comment>
<comment type="subcellular location">
    <subcellularLocation>
        <location evidence="3">Cytoplasm</location>
    </subcellularLocation>
</comment>
<sequence length="284" mass="31174">MPQPIVQPVDIQKYQATQKQCTTDLLAVEEPLEIRLGYGPVHQRKVMQLSLTMRTPGHDFELAIGLLLAEGIIDSYQQVFQIKYCTSEDSHEISPNIVRVELQAGHCFDTNRLKRNLLANSSCGICGKASIEAIQMTACPALPKETIQINPAVLLSLPERLQEAQQVFGYTGGLHATALFEKEANILFAREDIGRHNSVDKVIGAALYKNLLPLHSQVMLVSGRAGFELIQKAVKAGVSVFCAIGAPSSLAVDTAKAFGLTLVGFLRNQQFNVYSGEWRIANKK</sequence>
<dbReference type="InterPro" id="IPR016193">
    <property type="entry name" value="Cytidine_deaminase-like"/>
</dbReference>
<dbReference type="SUPFAM" id="SSF53927">
    <property type="entry name" value="Cytidine deaminase-like"/>
    <property type="match status" value="1"/>
</dbReference>
<dbReference type="GO" id="GO:0016783">
    <property type="term" value="F:sulfurtransferase activity"/>
    <property type="evidence" value="ECO:0007669"/>
    <property type="project" value="InterPro"/>
</dbReference>
<comment type="caution">
    <text evidence="3">Lacks conserved residue(s) required for the propagation of feature annotation.</text>
</comment>
<evidence type="ECO:0000313" key="4">
    <source>
        <dbReference type="EMBL" id="MEN7551425.1"/>
    </source>
</evidence>
<dbReference type="Proteomes" id="UP001403385">
    <property type="component" value="Unassembled WGS sequence"/>
</dbReference>
<dbReference type="AlphaFoldDB" id="A0AAW9S8A7"/>
<organism evidence="4 5">
    <name type="scientific">Rapidithrix thailandica</name>
    <dbReference type="NCBI Taxonomy" id="413964"/>
    <lineage>
        <taxon>Bacteria</taxon>
        <taxon>Pseudomonadati</taxon>
        <taxon>Bacteroidota</taxon>
        <taxon>Cytophagia</taxon>
        <taxon>Cytophagales</taxon>
        <taxon>Flammeovirgaceae</taxon>
        <taxon>Rapidithrix</taxon>
    </lineage>
</organism>
<dbReference type="NCBIfam" id="TIGR00129">
    <property type="entry name" value="fdhD_narQ"/>
    <property type="match status" value="1"/>
</dbReference>
<name>A0AAW9S8A7_9BACT</name>
<dbReference type="GO" id="GO:0006777">
    <property type="term" value="P:Mo-molybdopterin cofactor biosynthetic process"/>
    <property type="evidence" value="ECO:0007669"/>
    <property type="project" value="UniProtKB-UniRule"/>
</dbReference>
<comment type="similarity">
    <text evidence="3">Belongs to the FdhD family.</text>
</comment>
<dbReference type="Gene3D" id="3.40.140.10">
    <property type="entry name" value="Cytidine Deaminase, domain 2"/>
    <property type="match status" value="1"/>
</dbReference>
<evidence type="ECO:0000256" key="2">
    <source>
        <dbReference type="ARBA" id="ARBA00023150"/>
    </source>
</evidence>
<dbReference type="Gene3D" id="3.10.20.10">
    <property type="match status" value="1"/>
</dbReference>
<dbReference type="EMBL" id="JBDKWZ010000022">
    <property type="protein sequence ID" value="MEN7551425.1"/>
    <property type="molecule type" value="Genomic_DNA"/>
</dbReference>